<comment type="subcellular location">
    <subcellularLocation>
        <location evidence="1">Cytoplasmic vesicle</location>
        <location evidence="1">Clathrin-coated vesicle</location>
    </subcellularLocation>
</comment>
<organism evidence="5 6">
    <name type="scientific">Mesorhabditis spiculigera</name>
    <dbReference type="NCBI Taxonomy" id="96644"/>
    <lineage>
        <taxon>Eukaryota</taxon>
        <taxon>Metazoa</taxon>
        <taxon>Ecdysozoa</taxon>
        <taxon>Nematoda</taxon>
        <taxon>Chromadorea</taxon>
        <taxon>Rhabditida</taxon>
        <taxon>Rhabditina</taxon>
        <taxon>Rhabditomorpha</taxon>
        <taxon>Rhabditoidea</taxon>
        <taxon>Rhabditidae</taxon>
        <taxon>Mesorhabditinae</taxon>
        <taxon>Mesorhabditis</taxon>
    </lineage>
</organism>
<dbReference type="GO" id="GO:0005085">
    <property type="term" value="F:guanyl-nucleotide exchange factor activity"/>
    <property type="evidence" value="ECO:0007669"/>
    <property type="project" value="InterPro"/>
</dbReference>
<dbReference type="Gene3D" id="6.10.140.1000">
    <property type="match status" value="1"/>
</dbReference>
<feature type="region of interest" description="Disordered" evidence="3">
    <location>
        <begin position="476"/>
        <end position="503"/>
    </location>
</feature>
<dbReference type="InterPro" id="IPR005113">
    <property type="entry name" value="uDENN_dom"/>
</dbReference>
<dbReference type="InterPro" id="IPR043153">
    <property type="entry name" value="DENN_C"/>
</dbReference>
<dbReference type="Gene3D" id="3.30.450.200">
    <property type="match status" value="1"/>
</dbReference>
<keyword evidence="2" id="KW-0968">Cytoplasmic vesicle</keyword>
<accession>A0AA36DEK6</accession>
<evidence type="ECO:0000256" key="3">
    <source>
        <dbReference type="SAM" id="MobiDB-lite"/>
    </source>
</evidence>
<dbReference type="SMART" id="SM00801">
    <property type="entry name" value="dDENN"/>
    <property type="match status" value="1"/>
</dbReference>
<feature type="non-terminal residue" evidence="5">
    <location>
        <position position="574"/>
    </location>
</feature>
<gene>
    <name evidence="5" type="ORF">MSPICULIGERA_LOCUS24282</name>
</gene>
<dbReference type="EMBL" id="CATQJA010002708">
    <property type="protein sequence ID" value="CAJ0586275.1"/>
    <property type="molecule type" value="Genomic_DNA"/>
</dbReference>
<dbReference type="PANTHER" id="PTHR13196:SF14">
    <property type="entry name" value="UDENN DOMAIN-CONTAINING PROTEIN"/>
    <property type="match status" value="1"/>
</dbReference>
<dbReference type="GO" id="GO:1901981">
    <property type="term" value="F:phosphatidylinositol phosphate binding"/>
    <property type="evidence" value="ECO:0007669"/>
    <property type="project" value="TreeGrafter"/>
</dbReference>
<dbReference type="PROSITE" id="PS50211">
    <property type="entry name" value="DENN"/>
    <property type="match status" value="1"/>
</dbReference>
<dbReference type="Pfam" id="PF02141">
    <property type="entry name" value="DENN"/>
    <property type="match status" value="1"/>
</dbReference>
<feature type="region of interest" description="Disordered" evidence="3">
    <location>
        <begin position="410"/>
        <end position="438"/>
    </location>
</feature>
<reference evidence="5" key="1">
    <citation type="submission" date="2023-06" db="EMBL/GenBank/DDBJ databases">
        <authorList>
            <person name="Delattre M."/>
        </authorList>
    </citation>
    <scope>NUCLEOTIDE SEQUENCE</scope>
    <source>
        <strain evidence="5">AF72</strain>
    </source>
</reference>
<proteinExistence type="predicted"/>
<dbReference type="InterPro" id="IPR005112">
    <property type="entry name" value="dDENN_dom"/>
</dbReference>
<keyword evidence="6" id="KW-1185">Reference proteome</keyword>
<dbReference type="SMART" id="SM00800">
    <property type="entry name" value="uDENN"/>
    <property type="match status" value="1"/>
</dbReference>
<evidence type="ECO:0000259" key="4">
    <source>
        <dbReference type="PROSITE" id="PS50211"/>
    </source>
</evidence>
<dbReference type="SMART" id="SM00799">
    <property type="entry name" value="DENN"/>
    <property type="match status" value="1"/>
</dbReference>
<evidence type="ECO:0000256" key="1">
    <source>
        <dbReference type="ARBA" id="ARBA00004132"/>
    </source>
</evidence>
<feature type="domain" description="UDENN" evidence="4">
    <location>
        <begin position="12"/>
        <end position="360"/>
    </location>
</feature>
<dbReference type="InterPro" id="IPR037516">
    <property type="entry name" value="Tripartite_DENN"/>
</dbReference>
<evidence type="ECO:0000313" key="5">
    <source>
        <dbReference type="EMBL" id="CAJ0586275.1"/>
    </source>
</evidence>
<dbReference type="Gene3D" id="3.40.50.11500">
    <property type="match status" value="1"/>
</dbReference>
<comment type="caution">
    <text evidence="5">The sequence shown here is derived from an EMBL/GenBank/DDBJ whole genome shotgun (WGS) entry which is preliminary data.</text>
</comment>
<feature type="compositionally biased region" description="Basic residues" evidence="3">
    <location>
        <begin position="421"/>
        <end position="435"/>
    </location>
</feature>
<name>A0AA36DEK6_9BILA</name>
<evidence type="ECO:0000313" key="6">
    <source>
        <dbReference type="Proteomes" id="UP001177023"/>
    </source>
</evidence>
<dbReference type="Proteomes" id="UP001177023">
    <property type="component" value="Unassembled WGS sequence"/>
</dbReference>
<dbReference type="PANTHER" id="PTHR13196">
    <property type="entry name" value="DENN DOMAIN-CONTAINING"/>
    <property type="match status" value="1"/>
</dbReference>
<dbReference type="InterPro" id="IPR001194">
    <property type="entry name" value="cDENN_dom"/>
</dbReference>
<dbReference type="AlphaFoldDB" id="A0AA36DEK6"/>
<dbReference type="GO" id="GO:0006897">
    <property type="term" value="P:endocytosis"/>
    <property type="evidence" value="ECO:0007669"/>
    <property type="project" value="TreeGrafter"/>
</dbReference>
<dbReference type="GO" id="GO:0032456">
    <property type="term" value="P:endocytic recycling"/>
    <property type="evidence" value="ECO:0007669"/>
    <property type="project" value="TreeGrafter"/>
</dbReference>
<dbReference type="Pfam" id="PF03456">
    <property type="entry name" value="uDENN"/>
    <property type="match status" value="1"/>
</dbReference>
<dbReference type="GO" id="GO:0005829">
    <property type="term" value="C:cytosol"/>
    <property type="evidence" value="ECO:0007669"/>
    <property type="project" value="TreeGrafter"/>
</dbReference>
<dbReference type="InterPro" id="IPR040032">
    <property type="entry name" value="DENND1A/B/C"/>
</dbReference>
<evidence type="ECO:0000256" key="2">
    <source>
        <dbReference type="ARBA" id="ARBA00023329"/>
    </source>
</evidence>
<sequence>MIAGNSRLRTPVTIFDVFCVIRAKGEEPTLLQKYPEDFNNAAVIKSVLQFADPCPGNNGGPAESFCFTLTDSRSQYTFGYCRTLPRSDRTVIFVSALPWDGFFESVLAHLSQSIERNDKQKCDVLLSELYRHQVPVPGACVKLDIGKPLRLNAPHWDQLPRLDENLCLLEFCNTMPPMQLIALYSSLLKERRIIFTGSHLSQVSSCVMAASTLLFPMHWQSLLIPILPASLIEMLHAPMPYLIGVPKRNLSTETLNGSHNDVSHLPEPLTAYLKEKLKAVTKAGDRFSRIFLRANSQLFSGFKEGLVFEPAGKTFSWNSERFIAEQPSSVRPFLEALVGRDGAQYFERFIDEQLDNLNKGFSLENRFEGQARIEDTRFKAQIRENAHAILGVVKDSLNLLPFKTRFTRHTRRKSITSSNHKSGKNSARRAGRRKSIGAECVTPNQGKMRLDKVTGQIETARDEAVEDKHLISWDSDWDTDPLDPLEQPRPNFEKNQKPTPNNVYDHVPPKSTLYDLIPSHSAVYDRVPLNSNVYDCVPTISNTNVYDKVPPISSTIPITAEPRMQRLPVVLWSP</sequence>
<protein>
    <recommendedName>
        <fullName evidence="4">UDENN domain-containing protein</fullName>
    </recommendedName>
</protein>
<dbReference type="GO" id="GO:0030136">
    <property type="term" value="C:clathrin-coated vesicle"/>
    <property type="evidence" value="ECO:0007669"/>
    <property type="project" value="UniProtKB-SubCell"/>
</dbReference>